<dbReference type="EMBL" id="SIHO01000002">
    <property type="protein sequence ID" value="TFU02850.1"/>
    <property type="molecule type" value="Genomic_DNA"/>
</dbReference>
<keyword evidence="4 5" id="KW-0720">Serine protease</keyword>
<dbReference type="InterPro" id="IPR036852">
    <property type="entry name" value="Peptidase_S8/S53_dom_sf"/>
</dbReference>
<dbReference type="Proteomes" id="UP000297737">
    <property type="component" value="Unassembled WGS sequence"/>
</dbReference>
<dbReference type="Gene3D" id="3.40.50.200">
    <property type="entry name" value="Peptidase S8/S53 domain"/>
    <property type="match status" value="1"/>
</dbReference>
<dbReference type="PANTHER" id="PTHR43806">
    <property type="entry name" value="PEPTIDASE S8"/>
    <property type="match status" value="1"/>
</dbReference>
<dbReference type="InterPro" id="IPR022398">
    <property type="entry name" value="Peptidase_S8_His-AS"/>
</dbReference>
<evidence type="ECO:0000256" key="1">
    <source>
        <dbReference type="ARBA" id="ARBA00011073"/>
    </source>
</evidence>
<dbReference type="Pfam" id="PF00082">
    <property type="entry name" value="Peptidase_S8"/>
    <property type="match status" value="1"/>
</dbReference>
<organism evidence="8 9">
    <name type="scientific">Glacieibacterium arshaanense</name>
    <dbReference type="NCBI Taxonomy" id="2511025"/>
    <lineage>
        <taxon>Bacteria</taxon>
        <taxon>Pseudomonadati</taxon>
        <taxon>Pseudomonadota</taxon>
        <taxon>Alphaproteobacteria</taxon>
        <taxon>Sphingomonadales</taxon>
        <taxon>Sphingosinicellaceae</taxon>
        <taxon>Glacieibacterium</taxon>
    </lineage>
</organism>
<feature type="signal peptide" evidence="6">
    <location>
        <begin position="1"/>
        <end position="27"/>
    </location>
</feature>
<keyword evidence="3 5" id="KW-0378">Hydrolase</keyword>
<dbReference type="PROSITE" id="PS51892">
    <property type="entry name" value="SUBTILASE"/>
    <property type="match status" value="1"/>
</dbReference>
<protein>
    <submittedName>
        <fullName evidence="8">Serine protease</fullName>
    </submittedName>
</protein>
<evidence type="ECO:0000313" key="9">
    <source>
        <dbReference type="Proteomes" id="UP000297737"/>
    </source>
</evidence>
<evidence type="ECO:0000259" key="7">
    <source>
        <dbReference type="Pfam" id="PF00082"/>
    </source>
</evidence>
<dbReference type="GO" id="GO:0006508">
    <property type="term" value="P:proteolysis"/>
    <property type="evidence" value="ECO:0007669"/>
    <property type="project" value="UniProtKB-KW"/>
</dbReference>
<keyword evidence="9" id="KW-1185">Reference proteome</keyword>
<gene>
    <name evidence="8" type="ORF">EUV02_06440</name>
</gene>
<feature type="domain" description="Peptidase S8/S53" evidence="7">
    <location>
        <begin position="177"/>
        <end position="384"/>
    </location>
</feature>
<proteinExistence type="inferred from homology"/>
<dbReference type="OrthoDB" id="9816306at2"/>
<keyword evidence="2 5" id="KW-0645">Protease</keyword>
<evidence type="ECO:0000256" key="4">
    <source>
        <dbReference type="ARBA" id="ARBA00022825"/>
    </source>
</evidence>
<feature type="chain" id="PRO_5021471148" evidence="6">
    <location>
        <begin position="28"/>
        <end position="422"/>
    </location>
</feature>
<feature type="active site" description="Charge relay system" evidence="5">
    <location>
        <position position="365"/>
    </location>
</feature>
<evidence type="ECO:0000256" key="2">
    <source>
        <dbReference type="ARBA" id="ARBA00022670"/>
    </source>
</evidence>
<keyword evidence="6" id="KW-0732">Signal</keyword>
<dbReference type="PANTHER" id="PTHR43806:SF11">
    <property type="entry name" value="CEREVISIN-RELATED"/>
    <property type="match status" value="1"/>
</dbReference>
<feature type="active site" description="Charge relay system" evidence="5">
    <location>
        <position position="217"/>
    </location>
</feature>
<dbReference type="PRINTS" id="PR00723">
    <property type="entry name" value="SUBTILISIN"/>
</dbReference>
<reference evidence="8 9" key="1">
    <citation type="submission" date="2019-02" db="EMBL/GenBank/DDBJ databases">
        <title>Polymorphobacter sp. isolated from the lake at the Tibet of China.</title>
        <authorList>
            <person name="Li A."/>
        </authorList>
    </citation>
    <scope>NUCLEOTIDE SEQUENCE [LARGE SCALE GENOMIC DNA]</scope>
    <source>
        <strain evidence="8 9">DJ1R-1</strain>
    </source>
</reference>
<evidence type="ECO:0000256" key="3">
    <source>
        <dbReference type="ARBA" id="ARBA00022801"/>
    </source>
</evidence>
<evidence type="ECO:0000256" key="5">
    <source>
        <dbReference type="PROSITE-ProRule" id="PRU01240"/>
    </source>
</evidence>
<evidence type="ECO:0000313" key="8">
    <source>
        <dbReference type="EMBL" id="TFU02850.1"/>
    </source>
</evidence>
<dbReference type="AlphaFoldDB" id="A0A4Y9EM79"/>
<dbReference type="InterPro" id="IPR015500">
    <property type="entry name" value="Peptidase_S8_subtilisin-rel"/>
</dbReference>
<dbReference type="GO" id="GO:0004252">
    <property type="term" value="F:serine-type endopeptidase activity"/>
    <property type="evidence" value="ECO:0007669"/>
    <property type="project" value="UniProtKB-UniRule"/>
</dbReference>
<evidence type="ECO:0000256" key="6">
    <source>
        <dbReference type="SAM" id="SignalP"/>
    </source>
</evidence>
<sequence>MANRDHRKAVFAAALLSAMLPGVAAHAAEAPAAAVAQAPEADDRRILVMLKLGAEHFHAGADYGGGGYGDAVGQAARMREARRIAKEHGLHLVENWPMPVLGIDCVIMEVPVGRSLETVTTELSALPDVAWSQPINRFHVEGAKAVPMSAGPNDQLYAAQPASQQWQLDRLHDFATGRGITIAVIDSRVDAAHPDLAGQISTSENFAGEANRAAERHGTGVAGIIAARANNSVGIVGVAPGARVMALRACWERPGGGTVCDSLSIAKALSFAIERRANIINLSLSGPDDRLIAALIGISLSRGADVVAAVDSSRKDNGFPASVPGVIAVAEKGLSPQHAHVYIAPGADVPTTEPGGKWYLVNGSSYAAAHVSGLVALIQQTNRANGTHVATSTALGGRGEIDACAALARAGSLVDGSCSLAR</sequence>
<dbReference type="PROSITE" id="PS00137">
    <property type="entry name" value="SUBTILASE_HIS"/>
    <property type="match status" value="1"/>
</dbReference>
<comment type="similarity">
    <text evidence="1 5">Belongs to the peptidase S8 family.</text>
</comment>
<dbReference type="SUPFAM" id="SSF52743">
    <property type="entry name" value="Subtilisin-like"/>
    <property type="match status" value="1"/>
</dbReference>
<dbReference type="InterPro" id="IPR000209">
    <property type="entry name" value="Peptidase_S8/S53_dom"/>
</dbReference>
<name>A0A4Y9EM79_9SPHN</name>
<dbReference type="InterPro" id="IPR050131">
    <property type="entry name" value="Peptidase_S8_subtilisin-like"/>
</dbReference>
<comment type="caution">
    <text evidence="8">The sequence shown here is derived from an EMBL/GenBank/DDBJ whole genome shotgun (WGS) entry which is preliminary data.</text>
</comment>
<dbReference type="RefSeq" id="WP_135245444.1">
    <property type="nucleotide sequence ID" value="NZ_SIHO01000002.1"/>
</dbReference>
<accession>A0A4Y9EM79</accession>
<feature type="active site" description="Charge relay system" evidence="5">
    <location>
        <position position="186"/>
    </location>
</feature>